<dbReference type="Proteomes" id="UP000177943">
    <property type="component" value="Unassembled WGS sequence"/>
</dbReference>
<evidence type="ECO:0000259" key="5">
    <source>
        <dbReference type="PROSITE" id="PS51203"/>
    </source>
</evidence>
<evidence type="ECO:0000256" key="3">
    <source>
        <dbReference type="SAM" id="MobiDB-lite"/>
    </source>
</evidence>
<gene>
    <name evidence="6" type="ORF">A3D56_00695</name>
</gene>
<dbReference type="PROSITE" id="PS01031">
    <property type="entry name" value="SHSP"/>
    <property type="match status" value="1"/>
</dbReference>
<reference evidence="6 7" key="1">
    <citation type="journal article" date="2016" name="Nat. Commun.">
        <title>Thousands of microbial genomes shed light on interconnected biogeochemical processes in an aquifer system.</title>
        <authorList>
            <person name="Anantharaman K."/>
            <person name="Brown C.T."/>
            <person name="Hug L.A."/>
            <person name="Sharon I."/>
            <person name="Castelle C.J."/>
            <person name="Probst A.J."/>
            <person name="Thomas B.C."/>
            <person name="Singh A."/>
            <person name="Wilkins M.J."/>
            <person name="Karaoz U."/>
            <person name="Brodie E.L."/>
            <person name="Williams K.H."/>
            <person name="Hubbard S.S."/>
            <person name="Banfield J.F."/>
        </authorList>
    </citation>
    <scope>NUCLEOTIDE SEQUENCE [LARGE SCALE GENOMIC DNA]</scope>
</reference>
<evidence type="ECO:0000313" key="6">
    <source>
        <dbReference type="EMBL" id="OHA27049.1"/>
    </source>
</evidence>
<feature type="domain" description="CS" evidence="5">
    <location>
        <begin position="47"/>
        <end position="151"/>
    </location>
</feature>
<dbReference type="InterPro" id="IPR002068">
    <property type="entry name" value="A-crystallin/Hsp20_dom"/>
</dbReference>
<dbReference type="Pfam" id="PF00011">
    <property type="entry name" value="HSP20"/>
    <property type="match status" value="1"/>
</dbReference>
<comment type="similarity">
    <text evidence="1 2">Belongs to the small heat shock protein (HSP20) family.</text>
</comment>
<evidence type="ECO:0000256" key="1">
    <source>
        <dbReference type="PROSITE-ProRule" id="PRU00285"/>
    </source>
</evidence>
<name>A0A1G2MUV1_9BACT</name>
<evidence type="ECO:0000256" key="2">
    <source>
        <dbReference type="RuleBase" id="RU003616"/>
    </source>
</evidence>
<dbReference type="CDD" id="cd06464">
    <property type="entry name" value="ACD_sHsps-like"/>
    <property type="match status" value="1"/>
</dbReference>
<dbReference type="InterPro" id="IPR031107">
    <property type="entry name" value="Small_HSP"/>
</dbReference>
<dbReference type="SUPFAM" id="SSF49764">
    <property type="entry name" value="HSP20-like chaperones"/>
    <property type="match status" value="1"/>
</dbReference>
<dbReference type="EMBL" id="MHRP01000022">
    <property type="protein sequence ID" value="OHA27049.1"/>
    <property type="molecule type" value="Genomic_DNA"/>
</dbReference>
<sequence length="155" mass="17679">MAKDKRSFFERLTGSVSVDEFEPEEKEREVPTSRGGEETPWSEDDSGGELPVDVYQTTDDIIIKAMVAGVKPEDLDISITRDMVTIKGTRESSREVTEENYFFKELFWGSFSRTILLPQEIEVEESEAIEKNGLLTLRLPKVDKGRQTKLRVKST</sequence>
<comment type="caution">
    <text evidence="6">The sequence shown here is derived from an EMBL/GenBank/DDBJ whole genome shotgun (WGS) entry which is preliminary data.</text>
</comment>
<dbReference type="InterPro" id="IPR008978">
    <property type="entry name" value="HSP20-like_chaperone"/>
</dbReference>
<feature type="compositionally biased region" description="Basic and acidic residues" evidence="3">
    <location>
        <begin position="25"/>
        <end position="37"/>
    </location>
</feature>
<dbReference type="AlphaFoldDB" id="A0A1G2MUV1"/>
<evidence type="ECO:0000259" key="4">
    <source>
        <dbReference type="PROSITE" id="PS01031"/>
    </source>
</evidence>
<evidence type="ECO:0000313" key="7">
    <source>
        <dbReference type="Proteomes" id="UP000177943"/>
    </source>
</evidence>
<proteinExistence type="inferred from homology"/>
<dbReference type="PROSITE" id="PS51203">
    <property type="entry name" value="CS"/>
    <property type="match status" value="1"/>
</dbReference>
<accession>A0A1G2MUV1</accession>
<protein>
    <submittedName>
        <fullName evidence="6">Uncharacterized protein</fullName>
    </submittedName>
</protein>
<dbReference type="Gene3D" id="2.60.40.790">
    <property type="match status" value="1"/>
</dbReference>
<dbReference type="PANTHER" id="PTHR11527">
    <property type="entry name" value="HEAT-SHOCK PROTEIN 20 FAMILY MEMBER"/>
    <property type="match status" value="1"/>
</dbReference>
<dbReference type="InterPro" id="IPR007052">
    <property type="entry name" value="CS_dom"/>
</dbReference>
<feature type="region of interest" description="Disordered" evidence="3">
    <location>
        <begin position="16"/>
        <end position="50"/>
    </location>
</feature>
<organism evidence="6 7">
    <name type="scientific">Candidatus Taylorbacteria bacterium RIFCSPHIGHO2_02_FULL_45_35</name>
    <dbReference type="NCBI Taxonomy" id="1802311"/>
    <lineage>
        <taxon>Bacteria</taxon>
        <taxon>Candidatus Tayloriibacteriota</taxon>
    </lineage>
</organism>
<feature type="domain" description="SHSP" evidence="4">
    <location>
        <begin position="43"/>
        <end position="155"/>
    </location>
</feature>